<gene>
    <name evidence="7" type="ORF">PoB_003512400</name>
</gene>
<dbReference type="InterPro" id="IPR057546">
    <property type="entry name" value="HEAT_GCN1"/>
</dbReference>
<dbReference type="InterPro" id="IPR056810">
    <property type="entry name" value="GNC1-like_N"/>
</dbReference>
<feature type="repeat" description="HEAT" evidence="4">
    <location>
        <begin position="1876"/>
        <end position="1912"/>
    </location>
</feature>
<dbReference type="GO" id="GO:0006417">
    <property type="term" value="P:regulation of translation"/>
    <property type="evidence" value="ECO:0007669"/>
    <property type="project" value="TreeGrafter"/>
</dbReference>
<dbReference type="GO" id="GO:0005829">
    <property type="term" value="C:cytosol"/>
    <property type="evidence" value="ECO:0007669"/>
    <property type="project" value="TreeGrafter"/>
</dbReference>
<evidence type="ECO:0000313" key="7">
    <source>
        <dbReference type="EMBL" id="GFO08619.1"/>
    </source>
</evidence>
<dbReference type="FunFam" id="1.25.10.10:FF:000096">
    <property type="entry name" value="eIF-2-alpha kinase activator gcn1"/>
    <property type="match status" value="1"/>
</dbReference>
<dbReference type="InterPro" id="IPR011989">
    <property type="entry name" value="ARM-like"/>
</dbReference>
<organism evidence="7 8">
    <name type="scientific">Plakobranchus ocellatus</name>
    <dbReference type="NCBI Taxonomy" id="259542"/>
    <lineage>
        <taxon>Eukaryota</taxon>
        <taxon>Metazoa</taxon>
        <taxon>Spiralia</taxon>
        <taxon>Lophotrochozoa</taxon>
        <taxon>Mollusca</taxon>
        <taxon>Gastropoda</taxon>
        <taxon>Heterobranchia</taxon>
        <taxon>Euthyneura</taxon>
        <taxon>Panpulmonata</taxon>
        <taxon>Sacoglossa</taxon>
        <taxon>Placobranchoidea</taxon>
        <taxon>Plakobranchidae</taxon>
        <taxon>Plakobranchus</taxon>
    </lineage>
</organism>
<dbReference type="SUPFAM" id="SSF48371">
    <property type="entry name" value="ARM repeat"/>
    <property type="match status" value="4"/>
</dbReference>
<proteinExistence type="inferred from homology"/>
<name>A0AAV4AQM2_9GAST</name>
<keyword evidence="2" id="KW-0597">Phosphoprotein</keyword>
<protein>
    <submittedName>
        <fullName evidence="7">Translational activator gcn1-like</fullName>
    </submittedName>
</protein>
<dbReference type="Pfam" id="PF25801">
    <property type="entry name" value="HEAT_GCN1_C_2"/>
    <property type="match status" value="1"/>
</dbReference>
<feature type="repeat" description="HEAT" evidence="4">
    <location>
        <begin position="2104"/>
        <end position="2141"/>
    </location>
</feature>
<dbReference type="Proteomes" id="UP000735302">
    <property type="component" value="Unassembled WGS sequence"/>
</dbReference>
<dbReference type="SMART" id="SM01349">
    <property type="entry name" value="TOG"/>
    <property type="match status" value="1"/>
</dbReference>
<feature type="repeat" description="HEAT" evidence="4">
    <location>
        <begin position="1637"/>
        <end position="1674"/>
    </location>
</feature>
<evidence type="ECO:0000256" key="5">
    <source>
        <dbReference type="SAM" id="MobiDB-lite"/>
    </source>
</evidence>
<sequence>MLCGGVGGRVASESALRSAGTLLLLVRAPPLVPRPDGGPESLRSPCCGLAIYKNQTLPCCITCPGIFGMFTKAFTSIQTLRPKIESRTLLHHHINRNMADSSSTDVLKRYAAQVISPSVKSRVGVVKDVTEHVEKGVPEAAVKGIFRFLAHALGIYRDGPSRRAALRLVSSLSRVHTEASVKALIGALDGAAQFQIKIVVPSRSSSGEALLALSWTCVLMKQVLVTQNDLKDPSFQQLVRLQSLFVYGAVAANNEVIKKATYRKLCRVWTEVPSGLEPYMSALCELEPSQFSLPLIAFVMKYLSGKKQTDVIVKHKQVIASRTMPSKAILLNVTELLRHCSHEEFRDQVLPAAQKAMLRNPEVILDAISELVKSVRLDLSQYAMDIVKLFAGSISSKEETNRVIAVQAMRNLAGQCSDSGAIEKVAQYLFKILGGSEGKLTFAGQKMSVLEGVGNLVYNTVSGTGTLQSLSTTVALMFLPTLQQEVHEGTLVHTLSMLGLWCSKFYTEVPDKLLEWFLKGFGLKTSTSTVRNEYIRCMNAAFHGDTMRQAGRVLPLLLQTLEKAEKQPNQPQLMSEAVSASCLMVKLASVDIQSESKLGPFWNMILDSKKQHLVNEKFLSSASDDTLQSLVFLLERLILDFPTKMTEKVARPYYKALIFCLCRRSYIVRGAAMSSTKKILALLGGAQIAVSLIEEFQAVLDTHQRSDVMQLSSRDEEGGKVDAADANKLIAPRTMATALQAICAVEKVDPIDAEKIALITMIPAHHPYIVSVKGELWVNILRFLNLEPSNFVTRHVQQCLDLVRTGDRLSEAQMNLVSTLAVVSPSVVVPQLVTYVQTLLEEPSLLQVTLDEYGIFLTPDGELYDKAILESAMKANGPNQNVRRENKLYSYADQMAEMELRKELEKKRGKEKQEPPVKLSKKQEEQLAAQKQRESEIRDRLRRLNKTVLCACTLVESLLPVMTNEVSTYVKDTYDCVVALLKSPLAARPCRELFVSIGRKVFDDKILGDLISHVTLRLLQPECAIDQAWLQENQVTQAIRAVDRLVKASAGPSGMDNYHQHDDQEALGKLFSAPTFCYLLYLLRCILKNGAIAVKGDVAVRCEVLKFIQLHMGMRRQDGDSTDVDIYDPDHLPREHLLEICLHVVATSPLDIQQLATETVLEVARSANGDVGATEALPVEVNTLLHGLESPALAVRDVALQCLAELSDVLSGIDENMELGLNIAKRIWIACNDPEVSIQQLAKSLREELNLEEPCEELCGVIVLDCTHEEEVVRSGASLALAQVLEIHPSHVSAALQTLLDLYEEKLYLPPPKFDEFGRQVGEQPPDLWPPRCGVALALKQISPLLTAEQIPDLFGFFVPKALSDRSREVRSGMRDAALSAIQSHGKENVNTLLPVFEQFLITAPNTSDYDTVRQSIVILMGNLARHLDTDNPKVKPIVAQLIAALSTPSQEVQEAVANCLPALVPSIRSDAPGLVSKLLLHLLDSDNYGERKGAAYGLAGLIKGMGILALKQQQVMDTLTEAIQDKKNFRKREGALLAFEMLCSMLGRLFEPYIVHIIQHLLLCFGDSNQYVRQAADDCAKSVMRNLSAHGVKLVLPSLLKGLEEDAWRTKAGSVELLGAMAFCAPKQLSACLPSIVPKLTEVLTDSHMKVQRAGSQALMQIGSVIRNPEIQAIVPNLLEALQEPTRKTTVCLEKLLQTKFVHFVDAPSLALIMPVIQRAFQDRTTDTRKMAAQIMGNMYSLTDQKDLSPYLPSVIPGLKQCLLDPVPEVRSVSARALGAMVRGMGEHTFQDLLPWLMEKLVSEQSSVDRSGAAQGLSEVIGGMGEDKLKKLMGDIIQTAERSDLVPHVRDGYIMTYIYLPSVFGQTFVQYVGPILPSILQGLSDENEFVRDTALRAGKRIINQYAETAVELLLPELEKGLFDDNWRIRNSSVQLLGDLLYKVSGVSGKMTTETADEDDNFGTESSQQAIMRALGDERRNRVLSGLYMGRSDTALMVRQNALHVWKIIVANTPRTLREILPTLFTLLLGCLASTSHDKRTVAARTLGDLVRKLGERVLPEIIPILESGLDSNQPDQRQGVCIGLSEIMASTSKEHVTVFADSLIPTVRRALIDPLPEVRAAAAHTFDNLHQNIGQRALDEILPNLLKQLNDSEMCDRALDGLKHVMAVKSRVVLPYLVPQLTAPPVNTQALSLLSSVAGEALTKHLGKILPALMSSLSQSFGTPEEAQELEYCKSVVLSVEDEMGVRTIMEDLLSVVTHNTDAPVCTAGVLILHTFCANTAEDVSDYLPQLFRGLIGLFARTDERLLLAAWNCLDAIAKKVDMTRVDEHIASVRQAVKFTLLDFKGKELPGFSIPKKGIAPVLPIFREGILNGAAEVKETAALGLGEVIAITGSEALKPSVLNIAGPLIRILGDRFAWTLKVALLDTLSMLLEKVGIVLKPFLPQLQTTFVKAINDPNRAVRLRAASALGKLILIHTRVDPLFNELVAGFKNTEDISIKDTFVQAIRACLAGAGSKISDANRKQLTQTLIGLLGATEDSTRMTAAGCLGTLCSSLPEAELADVLIQHLLDCDPSLDWTVRHGRSMALSVALKDAPHRVWMENMQQNITGTIGKLVSADRIPICVSGLRAAGHLLKYLLDNDLCSSTVTSLQALLIKSMKADSNDVKVLVGQIVMYLCDTSEVRSKERFQGDSALVPALVVGTKEKNTIVRACCEGALLCLLKLRHRDDIYQSILSSLDTGMQDSLKEVVSRSLKKLAAQPESPVDEIDDTILR</sequence>
<evidence type="ECO:0000313" key="8">
    <source>
        <dbReference type="Proteomes" id="UP000735302"/>
    </source>
</evidence>
<feature type="domain" description="TOG" evidence="6">
    <location>
        <begin position="1462"/>
        <end position="1696"/>
    </location>
</feature>
<dbReference type="FunFam" id="1.25.10.10:FF:000162">
    <property type="entry name" value="GCN1, eIF2 alpha kinase activator homolog"/>
    <property type="match status" value="1"/>
</dbReference>
<dbReference type="Pfam" id="PF23271">
    <property type="entry name" value="HEAT_GCN1"/>
    <property type="match status" value="1"/>
</dbReference>
<dbReference type="Pfam" id="PF24987">
    <property type="entry name" value="HEAT_EF3_N"/>
    <property type="match status" value="2"/>
</dbReference>
<evidence type="ECO:0000256" key="3">
    <source>
        <dbReference type="ARBA" id="ARBA00022737"/>
    </source>
</evidence>
<evidence type="ECO:0000259" key="6">
    <source>
        <dbReference type="SMART" id="SM01349"/>
    </source>
</evidence>
<dbReference type="EMBL" id="BLXT01003974">
    <property type="protein sequence ID" value="GFO08619.1"/>
    <property type="molecule type" value="Genomic_DNA"/>
</dbReference>
<dbReference type="PANTHER" id="PTHR23346">
    <property type="entry name" value="TRANSLATIONAL ACTIVATOR GCN1-RELATED"/>
    <property type="match status" value="1"/>
</dbReference>
<dbReference type="GO" id="GO:0034198">
    <property type="term" value="P:cellular response to amino acid starvation"/>
    <property type="evidence" value="ECO:0007669"/>
    <property type="project" value="TreeGrafter"/>
</dbReference>
<comment type="similarity">
    <text evidence="1">Belongs to the GCN1 family.</text>
</comment>
<comment type="caution">
    <text evidence="7">The sequence shown here is derived from an EMBL/GenBank/DDBJ whole genome shotgun (WGS) entry which is preliminary data.</text>
</comment>
<evidence type="ECO:0000256" key="4">
    <source>
        <dbReference type="PROSITE-ProRule" id="PRU00103"/>
    </source>
</evidence>
<dbReference type="InterPro" id="IPR016024">
    <property type="entry name" value="ARM-type_fold"/>
</dbReference>
<accession>A0AAV4AQM2</accession>
<keyword evidence="8" id="KW-1185">Reference proteome</keyword>
<dbReference type="InterPro" id="IPR021133">
    <property type="entry name" value="HEAT_type_2"/>
</dbReference>
<feature type="repeat" description="HEAT" evidence="4">
    <location>
        <begin position="1714"/>
        <end position="1752"/>
    </location>
</feature>
<feature type="region of interest" description="Disordered" evidence="5">
    <location>
        <begin position="905"/>
        <end position="932"/>
    </location>
</feature>
<keyword evidence="3" id="KW-0677">Repeat</keyword>
<feature type="repeat" description="HEAT" evidence="4">
    <location>
        <begin position="1756"/>
        <end position="1794"/>
    </location>
</feature>
<dbReference type="Pfam" id="PF24993">
    <property type="entry name" value="GNC1_N"/>
    <property type="match status" value="1"/>
</dbReference>
<dbReference type="FunFam" id="1.25.10.10:FF:000090">
    <property type="entry name" value="eIF-2-alpha kinase activator GCN1"/>
    <property type="match status" value="1"/>
</dbReference>
<dbReference type="Gene3D" id="1.25.10.10">
    <property type="entry name" value="Leucine-rich Repeat Variant"/>
    <property type="match status" value="6"/>
</dbReference>
<reference evidence="7 8" key="1">
    <citation type="journal article" date="2021" name="Elife">
        <title>Chloroplast acquisition without the gene transfer in kleptoplastic sea slugs, Plakobranchus ocellatus.</title>
        <authorList>
            <person name="Maeda T."/>
            <person name="Takahashi S."/>
            <person name="Yoshida T."/>
            <person name="Shimamura S."/>
            <person name="Takaki Y."/>
            <person name="Nagai Y."/>
            <person name="Toyoda A."/>
            <person name="Suzuki Y."/>
            <person name="Arimoto A."/>
            <person name="Ishii H."/>
            <person name="Satoh N."/>
            <person name="Nishiyama T."/>
            <person name="Hasebe M."/>
            <person name="Maruyama T."/>
            <person name="Minagawa J."/>
            <person name="Obokata J."/>
            <person name="Shigenobu S."/>
        </authorList>
    </citation>
    <scope>NUCLEOTIDE SEQUENCE [LARGE SCALE GENOMIC DNA]</scope>
</reference>
<evidence type="ECO:0000256" key="1">
    <source>
        <dbReference type="ARBA" id="ARBA00007366"/>
    </source>
</evidence>
<dbReference type="Pfam" id="PF24984">
    <property type="entry name" value="HEAT_EF3_GNC1"/>
    <property type="match status" value="1"/>
</dbReference>
<dbReference type="PANTHER" id="PTHR23346:SF7">
    <property type="entry name" value="STALLED RIBOSOME SENSOR GCN1"/>
    <property type="match status" value="1"/>
</dbReference>
<dbReference type="InterPro" id="IPR034085">
    <property type="entry name" value="TOG"/>
</dbReference>
<evidence type="ECO:0000256" key="2">
    <source>
        <dbReference type="ARBA" id="ARBA00022553"/>
    </source>
</evidence>
<dbReference type="GO" id="GO:0019887">
    <property type="term" value="F:protein kinase regulator activity"/>
    <property type="evidence" value="ECO:0007669"/>
    <property type="project" value="TreeGrafter"/>
</dbReference>
<dbReference type="PROSITE" id="PS50077">
    <property type="entry name" value="HEAT_REPEAT"/>
    <property type="match status" value="5"/>
</dbReference>